<keyword evidence="6 9" id="KW-0472">Membrane</keyword>
<dbReference type="GO" id="GO:0044718">
    <property type="term" value="P:siderophore transmembrane transport"/>
    <property type="evidence" value="ECO:0007669"/>
    <property type="project" value="TreeGrafter"/>
</dbReference>
<feature type="region of interest" description="Disordered" evidence="10">
    <location>
        <begin position="169"/>
        <end position="189"/>
    </location>
</feature>
<name>A0A2G8T9G5_9BURK</name>
<evidence type="ECO:0000256" key="6">
    <source>
        <dbReference type="ARBA" id="ARBA00023136"/>
    </source>
</evidence>
<keyword evidence="11" id="KW-0732">Signal</keyword>
<keyword evidence="4 9" id="KW-1134">Transmembrane beta strand</keyword>
<evidence type="ECO:0000256" key="10">
    <source>
        <dbReference type="SAM" id="MobiDB-lite"/>
    </source>
</evidence>
<evidence type="ECO:0000256" key="8">
    <source>
        <dbReference type="ARBA" id="ARBA00023237"/>
    </source>
</evidence>
<dbReference type="Pfam" id="PF07715">
    <property type="entry name" value="Plug"/>
    <property type="match status" value="1"/>
</dbReference>
<comment type="subcellular location">
    <subcellularLocation>
        <location evidence="1 9">Cell outer membrane</location>
        <topology evidence="1 9">Multi-pass membrane protein</topology>
    </subcellularLocation>
</comment>
<evidence type="ECO:0000256" key="3">
    <source>
        <dbReference type="ARBA" id="ARBA00022448"/>
    </source>
</evidence>
<dbReference type="AlphaFoldDB" id="A0A2G8T9G5"/>
<evidence type="ECO:0000256" key="9">
    <source>
        <dbReference type="PROSITE-ProRule" id="PRU01360"/>
    </source>
</evidence>
<organism evidence="13 14">
    <name type="scientific">Massilia eurypsychrophila</name>
    <dbReference type="NCBI Taxonomy" id="1485217"/>
    <lineage>
        <taxon>Bacteria</taxon>
        <taxon>Pseudomonadati</taxon>
        <taxon>Pseudomonadota</taxon>
        <taxon>Betaproteobacteria</taxon>
        <taxon>Burkholderiales</taxon>
        <taxon>Oxalobacteraceae</taxon>
        <taxon>Telluria group</taxon>
        <taxon>Massilia</taxon>
    </lineage>
</organism>
<evidence type="ECO:0000313" key="13">
    <source>
        <dbReference type="EMBL" id="PIL42652.1"/>
    </source>
</evidence>
<evidence type="ECO:0000256" key="1">
    <source>
        <dbReference type="ARBA" id="ARBA00004571"/>
    </source>
</evidence>
<dbReference type="PROSITE" id="PS52016">
    <property type="entry name" value="TONB_DEPENDENT_REC_3"/>
    <property type="match status" value="1"/>
</dbReference>
<evidence type="ECO:0000256" key="4">
    <source>
        <dbReference type="ARBA" id="ARBA00022452"/>
    </source>
</evidence>
<evidence type="ECO:0000256" key="2">
    <source>
        <dbReference type="ARBA" id="ARBA00009810"/>
    </source>
</evidence>
<feature type="signal peptide" evidence="11">
    <location>
        <begin position="1"/>
        <end position="23"/>
    </location>
</feature>
<dbReference type="PANTHER" id="PTHR30069:SF27">
    <property type="entry name" value="BLL4766 PROTEIN"/>
    <property type="match status" value="1"/>
</dbReference>
<comment type="similarity">
    <text evidence="2 9">Belongs to the TonB-dependent receptor family.</text>
</comment>
<dbReference type="InterPro" id="IPR039426">
    <property type="entry name" value="TonB-dep_rcpt-like"/>
</dbReference>
<dbReference type="EMBL" id="PDOC01000023">
    <property type="protein sequence ID" value="PIL42652.1"/>
    <property type="molecule type" value="Genomic_DNA"/>
</dbReference>
<reference evidence="13 14" key="1">
    <citation type="submission" date="2017-10" db="EMBL/GenBank/DDBJ databases">
        <title>Massilia psychrophilum sp. nov., a novel purple-pigmented bacterium isolated from Tianshan glacier, Xinjiang Municipality, China.</title>
        <authorList>
            <person name="Wang H."/>
        </authorList>
    </citation>
    <scope>NUCLEOTIDE SEQUENCE [LARGE SCALE GENOMIC DNA]</scope>
    <source>
        <strain evidence="13 14">JCM 30074</strain>
    </source>
</reference>
<keyword evidence="3 9" id="KW-0813">Transport</keyword>
<dbReference type="Proteomes" id="UP000230390">
    <property type="component" value="Unassembled WGS sequence"/>
</dbReference>
<feature type="chain" id="PRO_5013903351" description="TonB-dependent receptor plug domain-containing protein" evidence="11">
    <location>
        <begin position="24"/>
        <end position="715"/>
    </location>
</feature>
<feature type="domain" description="TonB-dependent receptor plug" evidence="12">
    <location>
        <begin position="49"/>
        <end position="155"/>
    </location>
</feature>
<keyword evidence="8 9" id="KW-0998">Cell outer membrane</keyword>
<dbReference type="GO" id="GO:0009279">
    <property type="term" value="C:cell outer membrane"/>
    <property type="evidence" value="ECO:0007669"/>
    <property type="project" value="UniProtKB-SubCell"/>
</dbReference>
<keyword evidence="7" id="KW-0675">Receptor</keyword>
<dbReference type="Gene3D" id="2.40.170.20">
    <property type="entry name" value="TonB-dependent receptor, beta-barrel domain"/>
    <property type="match status" value="1"/>
</dbReference>
<evidence type="ECO:0000313" key="14">
    <source>
        <dbReference type="Proteomes" id="UP000230390"/>
    </source>
</evidence>
<dbReference type="InterPro" id="IPR012910">
    <property type="entry name" value="Plug_dom"/>
</dbReference>
<dbReference type="Gene3D" id="2.170.130.10">
    <property type="entry name" value="TonB-dependent receptor, plug domain"/>
    <property type="match status" value="1"/>
</dbReference>
<keyword evidence="5 9" id="KW-0812">Transmembrane</keyword>
<proteinExistence type="inferred from homology"/>
<dbReference type="PANTHER" id="PTHR30069">
    <property type="entry name" value="TONB-DEPENDENT OUTER MEMBRANE RECEPTOR"/>
    <property type="match status" value="1"/>
</dbReference>
<dbReference type="RefSeq" id="WP_099792699.1">
    <property type="nucleotide sequence ID" value="NZ_JBHLYV010000088.1"/>
</dbReference>
<evidence type="ECO:0000259" key="12">
    <source>
        <dbReference type="Pfam" id="PF07715"/>
    </source>
</evidence>
<accession>A0A2G8T9G5</accession>
<dbReference type="SUPFAM" id="SSF56935">
    <property type="entry name" value="Porins"/>
    <property type="match status" value="1"/>
</dbReference>
<protein>
    <recommendedName>
        <fullName evidence="12">TonB-dependent receptor plug domain-containing protein</fullName>
    </recommendedName>
</protein>
<feature type="compositionally biased region" description="Low complexity" evidence="10">
    <location>
        <begin position="169"/>
        <end position="180"/>
    </location>
</feature>
<evidence type="ECO:0000256" key="5">
    <source>
        <dbReference type="ARBA" id="ARBA00022692"/>
    </source>
</evidence>
<gene>
    <name evidence="13" type="ORF">CR105_23255</name>
</gene>
<dbReference type="InterPro" id="IPR037066">
    <property type="entry name" value="Plug_dom_sf"/>
</dbReference>
<keyword evidence="14" id="KW-1185">Reference proteome</keyword>
<evidence type="ECO:0000256" key="11">
    <source>
        <dbReference type="SAM" id="SignalP"/>
    </source>
</evidence>
<dbReference type="OrthoDB" id="183532at2"/>
<evidence type="ECO:0000256" key="7">
    <source>
        <dbReference type="ARBA" id="ARBA00023170"/>
    </source>
</evidence>
<sequence>MTIMKPFPRYLALSALTFTTLQAFGQSADLDIIDNTNVVLTPTRLRQPISEVPGSVTVITADMLVKYGIASVPEALRLVPGMAVTQLSGGEYTINYHGSNSISPRRMNVLIDGMSVYRSAFAQVDWTMLPVAMDDIERIEVTRGPNSASYGPNSMLAIINIITKHPNESAGTSLSGSAGSRKTRSATARHGGKFGANTNFWITLDHRQSEGFEQVSGSGFTLPGVDPHHDSSKRDLLNFRSSTELSKDENLELRLAALNGRQGNPLLDQYQRSYPDVNLQERDIGVTWRKSLSPAHEIKVNAYLSRHSNDQNWVECLPALAYLPELGTLWRANPGYVLAIIAGRTPSGGTPADNLLAAAALRAIRGLGARATAPACGTTNQDYVENRADIEVQMTSVLSNSLRFVAGVGGRRDTAESATYLGGKVSNNTWRVFTNAEYRPAPSVVVNAGGYYESDNLTGSSFSPRIALNKHLNANNTVRVVLSRANRMPGIIEQRANWSYLTTGLDPALLGVTEAYYAQSARASGTLQAEKNTSREIGYTGNFPARGLMVDAKLFDDHLTNLISERITLASFNPTNANSLRLRGAEIQVDYAPAPKWNVHAGYSHLNADATTPMELTQYSRNSGVFAASHLLPGDVRVSLAAYRNQGAATGQSAFGKQDLTVSKSYRIGGAVLTPTLTVTHLDETEVRYFYDIGKSITNRIGNQMQYRVSIKATF</sequence>
<dbReference type="InterPro" id="IPR036942">
    <property type="entry name" value="Beta-barrel_TonB_sf"/>
</dbReference>
<dbReference type="GO" id="GO:0015344">
    <property type="term" value="F:siderophore uptake transmembrane transporter activity"/>
    <property type="evidence" value="ECO:0007669"/>
    <property type="project" value="TreeGrafter"/>
</dbReference>
<comment type="caution">
    <text evidence="13">The sequence shown here is derived from an EMBL/GenBank/DDBJ whole genome shotgun (WGS) entry which is preliminary data.</text>
</comment>